<keyword evidence="3" id="KW-1003">Cell membrane</keyword>
<dbReference type="InterPro" id="IPR036640">
    <property type="entry name" value="ABC1_TM_sf"/>
</dbReference>
<evidence type="ECO:0000256" key="9">
    <source>
        <dbReference type="ARBA" id="ARBA00023136"/>
    </source>
</evidence>
<dbReference type="RefSeq" id="WP_114562677.1">
    <property type="nucleotide sequence ID" value="NZ_CP031124.1"/>
</dbReference>
<evidence type="ECO:0000256" key="10">
    <source>
        <dbReference type="SAM" id="Phobius"/>
    </source>
</evidence>
<feature type="transmembrane region" description="Helical" evidence="10">
    <location>
        <begin position="238"/>
        <end position="259"/>
    </location>
</feature>
<name>A0A345DAU8_9BURK</name>
<reference evidence="14" key="1">
    <citation type="submission" date="2018-07" db="EMBL/GenBank/DDBJ databases">
        <authorList>
            <person name="Kim H."/>
        </authorList>
    </citation>
    <scope>NUCLEOTIDE SEQUENCE [LARGE SCALE GENOMIC DNA]</scope>
    <source>
        <strain evidence="14">F02</strain>
    </source>
</reference>
<dbReference type="Gene3D" id="1.20.1560.10">
    <property type="entry name" value="ABC transporter type 1, transmembrane domain"/>
    <property type="match status" value="1"/>
</dbReference>
<dbReference type="Gene3D" id="3.40.50.300">
    <property type="entry name" value="P-loop containing nucleotide triphosphate hydrolases"/>
    <property type="match status" value="1"/>
</dbReference>
<comment type="subcellular location">
    <subcellularLocation>
        <location evidence="1">Cell membrane</location>
        <topology evidence="1">Multi-pass membrane protein</topology>
    </subcellularLocation>
</comment>
<keyword evidence="7 13" id="KW-0067">ATP-binding</keyword>
<evidence type="ECO:0000313" key="14">
    <source>
        <dbReference type="Proteomes" id="UP000252182"/>
    </source>
</evidence>
<dbReference type="InterPro" id="IPR027417">
    <property type="entry name" value="P-loop_NTPase"/>
</dbReference>
<dbReference type="InterPro" id="IPR050835">
    <property type="entry name" value="ABC_transporter_sub-D"/>
</dbReference>
<keyword evidence="2" id="KW-0813">Transport</keyword>
<dbReference type="InterPro" id="IPR003593">
    <property type="entry name" value="AAA+_ATPase"/>
</dbReference>
<evidence type="ECO:0000256" key="8">
    <source>
        <dbReference type="ARBA" id="ARBA00022989"/>
    </source>
</evidence>
<keyword evidence="8 10" id="KW-1133">Transmembrane helix</keyword>
<evidence type="ECO:0000256" key="3">
    <source>
        <dbReference type="ARBA" id="ARBA00022475"/>
    </source>
</evidence>
<keyword evidence="9 10" id="KW-0472">Membrane</keyword>
<dbReference type="SUPFAM" id="SSF90123">
    <property type="entry name" value="ABC transporter transmembrane region"/>
    <property type="match status" value="1"/>
</dbReference>
<dbReference type="GO" id="GO:0005524">
    <property type="term" value="F:ATP binding"/>
    <property type="evidence" value="ECO:0007669"/>
    <property type="project" value="UniProtKB-KW"/>
</dbReference>
<evidence type="ECO:0000256" key="7">
    <source>
        <dbReference type="ARBA" id="ARBA00022840"/>
    </source>
</evidence>
<keyword evidence="14" id="KW-1185">Reference proteome</keyword>
<dbReference type="InterPro" id="IPR011527">
    <property type="entry name" value="ABC1_TM_dom"/>
</dbReference>
<dbReference type="CDD" id="cd03223">
    <property type="entry name" value="ABCD_peroxisomal_ALDP"/>
    <property type="match status" value="1"/>
</dbReference>
<dbReference type="InterPro" id="IPR017871">
    <property type="entry name" value="ABC_transporter-like_CS"/>
</dbReference>
<evidence type="ECO:0000259" key="12">
    <source>
        <dbReference type="PROSITE" id="PS50929"/>
    </source>
</evidence>
<dbReference type="KEGG" id="hyf:DTO96_101217"/>
<dbReference type="SMART" id="SM00382">
    <property type="entry name" value="AAA"/>
    <property type="match status" value="1"/>
</dbReference>
<evidence type="ECO:0000256" key="4">
    <source>
        <dbReference type="ARBA" id="ARBA00022519"/>
    </source>
</evidence>
<dbReference type="PANTHER" id="PTHR11384">
    <property type="entry name" value="ATP-BINDING CASSETTE, SUB-FAMILY D MEMBER"/>
    <property type="match status" value="1"/>
</dbReference>
<feature type="transmembrane region" description="Helical" evidence="10">
    <location>
        <begin position="120"/>
        <end position="141"/>
    </location>
</feature>
<evidence type="ECO:0000256" key="5">
    <source>
        <dbReference type="ARBA" id="ARBA00022692"/>
    </source>
</evidence>
<evidence type="ECO:0000256" key="2">
    <source>
        <dbReference type="ARBA" id="ARBA00022448"/>
    </source>
</evidence>
<dbReference type="EMBL" id="CP031124">
    <property type="protein sequence ID" value="AXF85486.1"/>
    <property type="molecule type" value="Genomic_DNA"/>
</dbReference>
<organism evidence="13 14">
    <name type="scientific">Ephemeroptericola cinctiostellae</name>
    <dbReference type="NCBI Taxonomy" id="2268024"/>
    <lineage>
        <taxon>Bacteria</taxon>
        <taxon>Pseudomonadati</taxon>
        <taxon>Pseudomonadota</taxon>
        <taxon>Betaproteobacteria</taxon>
        <taxon>Burkholderiales</taxon>
        <taxon>Burkholderiaceae</taxon>
        <taxon>Ephemeroptericola</taxon>
    </lineage>
</organism>
<dbReference type="PROSITE" id="PS00211">
    <property type="entry name" value="ABC_TRANSPORTER_1"/>
    <property type="match status" value="1"/>
</dbReference>
<evidence type="ECO:0000256" key="6">
    <source>
        <dbReference type="ARBA" id="ARBA00022741"/>
    </source>
</evidence>
<gene>
    <name evidence="13" type="primary">bacA</name>
    <name evidence="13" type="ORF">DTO96_101217</name>
</gene>
<accession>A0A345DAU8</accession>
<evidence type="ECO:0000256" key="1">
    <source>
        <dbReference type="ARBA" id="ARBA00004651"/>
    </source>
</evidence>
<dbReference type="PANTHER" id="PTHR11384:SF59">
    <property type="entry name" value="LYSOSOMAL COBALAMIN TRANSPORTER ABCD4"/>
    <property type="match status" value="1"/>
</dbReference>
<dbReference type="GO" id="GO:0140359">
    <property type="term" value="F:ABC-type transporter activity"/>
    <property type="evidence" value="ECO:0007669"/>
    <property type="project" value="InterPro"/>
</dbReference>
<dbReference type="InterPro" id="IPR003439">
    <property type="entry name" value="ABC_transporter-like_ATP-bd"/>
</dbReference>
<keyword evidence="6" id="KW-0547">Nucleotide-binding</keyword>
<feature type="domain" description="ABC transporter" evidence="11">
    <location>
        <begin position="461"/>
        <end position="680"/>
    </location>
</feature>
<dbReference type="AlphaFoldDB" id="A0A345DAU8"/>
<dbReference type="SUPFAM" id="SSF52540">
    <property type="entry name" value="P-loop containing nucleoside triphosphate hydrolases"/>
    <property type="match status" value="1"/>
</dbReference>
<dbReference type="Proteomes" id="UP000252182">
    <property type="component" value="Chromosome"/>
</dbReference>
<feature type="domain" description="ABC transmembrane type-1" evidence="12">
    <location>
        <begin position="125"/>
        <end position="424"/>
    </location>
</feature>
<keyword evidence="5 10" id="KW-0812">Transmembrane</keyword>
<feature type="transmembrane region" description="Helical" evidence="10">
    <location>
        <begin position="42"/>
        <end position="62"/>
    </location>
</feature>
<feature type="transmembrane region" description="Helical" evidence="10">
    <location>
        <begin position="279"/>
        <end position="299"/>
    </location>
</feature>
<evidence type="ECO:0000259" key="11">
    <source>
        <dbReference type="PROSITE" id="PS50893"/>
    </source>
</evidence>
<sequence>MKKTNRNEWMNDVTPDLSADEKSIKNNKLAGFKHIFNFSARYWGGGWALFGSLILFLIFAMLTTSEATETFIMGWLEQTKQASGLDFIVKTGAPILIILVLLLTYRFFCRTLSDNRVFKAWALSALTLFLASVSVKLNVAFAMWSKAFYDAIQSRNEAEFWIQSSIFIALAIFWVLVGTYRQFFQQLLQIRWRTWLTQIFSNQYFDRNRFYFFAQQEQQDNPDQRIAEDLDKFTELAIYLYFGAYISVLSMYEFSKLMLDISGDINFNHFGLNFTIPDYLFWLAVIYAIAGSLFIHYVGRRLIKIEALRQRYNASFRYHLIRAREYAEGITSLQGANHHREESRRLFGIVRSNWNTRMWVLKFLGFSSLSYNQASVLFPILLMAPRYFADKAFTWGNFMQILRTFGELRESLSWFIDNYQNIAELRGTATRIFALEDAFSRIDAFNGASELTVTPNNVGGIAFTHVSLSRPQLNENEQLTLVTQVSGLNWHISQGDRWLVTGASGSGKSTILRAIAQLWPYGKGQIDVPTKAKMLFLPQRPYFPIATLREALSYPATSEVYNDAAYETVLEMSQLHHLKDRLSESANWGQILSGGEQQRLAFARVFLQRPEYLFLDEATSALDLENERSLYATLLNFMPKVTLISVSHHTQLSQYHNQSLDLTANTTNETGGFKAKIQAI</sequence>
<proteinExistence type="predicted"/>
<dbReference type="Pfam" id="PF00005">
    <property type="entry name" value="ABC_tran"/>
    <property type="match status" value="1"/>
</dbReference>
<dbReference type="PROSITE" id="PS50893">
    <property type="entry name" value="ABC_TRANSPORTER_2"/>
    <property type="match status" value="1"/>
</dbReference>
<dbReference type="GO" id="GO:0005886">
    <property type="term" value="C:plasma membrane"/>
    <property type="evidence" value="ECO:0007669"/>
    <property type="project" value="UniProtKB-SubCell"/>
</dbReference>
<feature type="transmembrane region" description="Helical" evidence="10">
    <location>
        <begin position="87"/>
        <end position="108"/>
    </location>
</feature>
<dbReference type="GO" id="GO:0016887">
    <property type="term" value="F:ATP hydrolysis activity"/>
    <property type="evidence" value="ECO:0007669"/>
    <property type="project" value="InterPro"/>
</dbReference>
<dbReference type="Pfam" id="PF06472">
    <property type="entry name" value="ABC_membrane_2"/>
    <property type="match status" value="1"/>
</dbReference>
<evidence type="ECO:0000313" key="13">
    <source>
        <dbReference type="EMBL" id="AXF85486.1"/>
    </source>
</evidence>
<feature type="transmembrane region" description="Helical" evidence="10">
    <location>
        <begin position="161"/>
        <end position="183"/>
    </location>
</feature>
<dbReference type="PROSITE" id="PS50929">
    <property type="entry name" value="ABC_TM1F"/>
    <property type="match status" value="1"/>
</dbReference>
<protein>
    <submittedName>
        <fullName evidence="13">Vitamin B12 transport ATP-binding protein BacA</fullName>
    </submittedName>
</protein>
<keyword evidence="4" id="KW-0997">Cell inner membrane</keyword>
<dbReference type="OrthoDB" id="9810134at2"/>